<sequence length="991" mass="109038">MKTPNTFIPGYGRFCTPQEEARWQAQHMRELHRMFDQGVECLRRGAREEGLFWLGRAERLSGRDDTVSFTYAVALLEGGDIGWALPRLMRIWKRCGVREAGLALAGVLWRSGQAVEAAHVIGQVLARNSLGVGHDVLMDGIAASIKAVGWASLSCAGVLWLRVREPVTVFLDDAPLGPFSSGMYDLAEHVPQQKGPWWRGERLHLICDGHTVLGGQIDLQAVIRCHSLITPEAQGVRGWLWYPGEPGAVPTIRVDGHKTPIKIEGLAEGFSSTALLQRPYGFYLPYEAWPDLAVKRTGFYDGYGRLLQGAPLDPALVQLMQSPSSTGNKRKGWTREGCRKARKHVGKGQQSTVAAGCAVIIPVYRDKAMVQACVESVLATIPPSCRVIIVDDASPEAALRTYLLSLAQEGRVLIKRHERNQGFVESINTGLALVPEGWDVIWLNSDTLVFGPWVERLRRWLGQAGVGTVTPLSNAGGLTSYPVPNRDNPAPSVQEAAALDALCQQQAEAMPLHVSLPTANGFCMAVSAACLKAVGRLRGAYFAQGYGEENDFCLRASEAGFTHLVGADVYVLHYGHGSFGAEGSPLLQRNLTILNRLYPGYDAAIQRWKQAEPLRVFWRQLDWQRMAQHRARFSSAVVLLQHRGGGGVARATKEHATRLSKNDVLPFIIEPTQEGCRIVSPIDGVEAPNLIFCLPEEYPILVAFLQAMGVVRVFWHHLLGHEPAMRQLHHKLDVPYEVYVHDHIWFCPRIALLNEEGRYCGEPSLTGCAACLARGDAPAEVGISLPDLIARSTKELNEASRVVAPSEDAAKRLERHISINNPVERESLEDDEQICSAPGPLRHNHFIVKERPLQVIILGGISRWKGYDIVLTLGHYIQQHNLPLRLTVIGGTHDDESLLKAGIKVTGSYEDVDTYALIRESGADIGFLPSIAPETWCYALGWLWRAGLAVIGFDIGAAAERIKRAGPDWGRVVPLGLPVDRLAALFMALGR</sequence>
<keyword evidence="3 5" id="KW-0808">Transferase</keyword>
<dbReference type="SUPFAM" id="SSF53756">
    <property type="entry name" value="UDP-Glycosyltransferase/glycogen phosphorylase"/>
    <property type="match status" value="1"/>
</dbReference>
<dbReference type="Gene3D" id="3.90.550.10">
    <property type="entry name" value="Spore Coat Polysaccharide Biosynthesis Protein SpsA, Chain A"/>
    <property type="match status" value="1"/>
</dbReference>
<feature type="domain" description="Glycosyltransferase 2-like" evidence="4">
    <location>
        <begin position="359"/>
        <end position="470"/>
    </location>
</feature>
<dbReference type="SUPFAM" id="SSF53448">
    <property type="entry name" value="Nucleotide-diphospho-sugar transferases"/>
    <property type="match status" value="1"/>
</dbReference>
<gene>
    <name evidence="5" type="ORF">NQF64_08160</name>
</gene>
<name>A0ABT3WA19_9PROT</name>
<evidence type="ECO:0000259" key="4">
    <source>
        <dbReference type="Pfam" id="PF00535"/>
    </source>
</evidence>
<accession>A0ABT3WA19</accession>
<organism evidence="5 6">
    <name type="scientific">Bombella saccharophila</name>
    <dbReference type="NCBI Taxonomy" id="2967338"/>
    <lineage>
        <taxon>Bacteria</taxon>
        <taxon>Pseudomonadati</taxon>
        <taxon>Pseudomonadota</taxon>
        <taxon>Alphaproteobacteria</taxon>
        <taxon>Acetobacterales</taxon>
        <taxon>Acetobacteraceae</taxon>
        <taxon>Bombella</taxon>
    </lineage>
</organism>
<dbReference type="Pfam" id="PF00535">
    <property type="entry name" value="Glycos_transf_2"/>
    <property type="match status" value="1"/>
</dbReference>
<dbReference type="GO" id="GO:0016757">
    <property type="term" value="F:glycosyltransferase activity"/>
    <property type="evidence" value="ECO:0007669"/>
    <property type="project" value="UniProtKB-KW"/>
</dbReference>
<dbReference type="InterPro" id="IPR001173">
    <property type="entry name" value="Glyco_trans_2-like"/>
</dbReference>
<evidence type="ECO:0000313" key="5">
    <source>
        <dbReference type="EMBL" id="MCX5615214.1"/>
    </source>
</evidence>
<dbReference type="PANTHER" id="PTHR43179:SF12">
    <property type="entry name" value="GALACTOFURANOSYLTRANSFERASE GLFT2"/>
    <property type="match status" value="1"/>
</dbReference>
<dbReference type="Proteomes" id="UP001165648">
    <property type="component" value="Unassembled WGS sequence"/>
</dbReference>
<dbReference type="Gene3D" id="3.40.50.2000">
    <property type="entry name" value="Glycogen Phosphorylase B"/>
    <property type="match status" value="1"/>
</dbReference>
<evidence type="ECO:0000256" key="1">
    <source>
        <dbReference type="ARBA" id="ARBA00006739"/>
    </source>
</evidence>
<evidence type="ECO:0000256" key="3">
    <source>
        <dbReference type="ARBA" id="ARBA00022679"/>
    </source>
</evidence>
<reference evidence="5 6" key="1">
    <citation type="submission" date="2022-07" db="EMBL/GenBank/DDBJ databases">
        <title>Bombella genomes.</title>
        <authorList>
            <person name="Harer L."/>
            <person name="Styblova S."/>
            <person name="Ehrmann M."/>
        </authorList>
    </citation>
    <scope>NUCLEOTIDE SEQUENCE [LARGE SCALE GENOMIC DNA]</scope>
    <source>
        <strain evidence="5 6">TMW 2.2558</strain>
    </source>
</reference>
<evidence type="ECO:0000313" key="6">
    <source>
        <dbReference type="Proteomes" id="UP001165648"/>
    </source>
</evidence>
<dbReference type="RefSeq" id="WP_266107042.1">
    <property type="nucleotide sequence ID" value="NZ_JANIDW010000004.1"/>
</dbReference>
<dbReference type="PANTHER" id="PTHR43179">
    <property type="entry name" value="RHAMNOSYLTRANSFERASE WBBL"/>
    <property type="match status" value="1"/>
</dbReference>
<dbReference type="EC" id="2.4.-.-" evidence="5"/>
<evidence type="ECO:0000256" key="2">
    <source>
        <dbReference type="ARBA" id="ARBA00022676"/>
    </source>
</evidence>
<proteinExistence type="inferred from homology"/>
<comment type="caution">
    <text evidence="5">The sequence shown here is derived from an EMBL/GenBank/DDBJ whole genome shotgun (WGS) entry which is preliminary data.</text>
</comment>
<comment type="similarity">
    <text evidence="1">Belongs to the glycosyltransferase 2 family.</text>
</comment>
<keyword evidence="6" id="KW-1185">Reference proteome</keyword>
<protein>
    <submittedName>
        <fullName evidence="5">Glycosyltransferase</fullName>
        <ecNumber evidence="5">2.4.-.-</ecNumber>
    </submittedName>
</protein>
<dbReference type="InterPro" id="IPR029044">
    <property type="entry name" value="Nucleotide-diphossugar_trans"/>
</dbReference>
<keyword evidence="2 5" id="KW-0328">Glycosyltransferase</keyword>
<dbReference type="EMBL" id="JANIDW010000004">
    <property type="protein sequence ID" value="MCX5615214.1"/>
    <property type="molecule type" value="Genomic_DNA"/>
</dbReference>